<protein>
    <submittedName>
        <fullName evidence="1">29042_t:CDS:1</fullName>
    </submittedName>
</protein>
<accession>A0ACA9S9R8</accession>
<sequence>MTRTNATSACFFCKKRHQKCLRLSEGSLCTNCQKHNHECIPVPGNKRGPKPRGLRSRSANFQPYPSYGTIQNTFVNQDESTQNNPNFSYSHEQNSFSSDSALNINPFEISINQFPLFSSPSSSYIHDEETTSSFFEIQFHSHNNTITTTYNVNPYGTVDTFHNTFPFIHNEQTPNHEQTSSFINK</sequence>
<dbReference type="EMBL" id="CAJVQC010097662">
    <property type="protein sequence ID" value="CAG8829657.1"/>
    <property type="molecule type" value="Genomic_DNA"/>
</dbReference>
<proteinExistence type="predicted"/>
<comment type="caution">
    <text evidence="1">The sequence shown here is derived from an EMBL/GenBank/DDBJ whole genome shotgun (WGS) entry which is preliminary data.</text>
</comment>
<reference evidence="1" key="1">
    <citation type="submission" date="2021-06" db="EMBL/GenBank/DDBJ databases">
        <authorList>
            <person name="Kallberg Y."/>
            <person name="Tangrot J."/>
            <person name="Rosling A."/>
        </authorList>
    </citation>
    <scope>NUCLEOTIDE SEQUENCE</scope>
    <source>
        <strain evidence="1">MA461A</strain>
    </source>
</reference>
<organism evidence="1 2">
    <name type="scientific">Racocetra persica</name>
    <dbReference type="NCBI Taxonomy" id="160502"/>
    <lineage>
        <taxon>Eukaryota</taxon>
        <taxon>Fungi</taxon>
        <taxon>Fungi incertae sedis</taxon>
        <taxon>Mucoromycota</taxon>
        <taxon>Glomeromycotina</taxon>
        <taxon>Glomeromycetes</taxon>
        <taxon>Diversisporales</taxon>
        <taxon>Gigasporaceae</taxon>
        <taxon>Racocetra</taxon>
    </lineage>
</organism>
<name>A0ACA9S9R8_9GLOM</name>
<evidence type="ECO:0000313" key="1">
    <source>
        <dbReference type="EMBL" id="CAG8829657.1"/>
    </source>
</evidence>
<gene>
    <name evidence="1" type="ORF">RPERSI_LOCUS27556</name>
</gene>
<evidence type="ECO:0000313" key="2">
    <source>
        <dbReference type="Proteomes" id="UP000789920"/>
    </source>
</evidence>
<keyword evidence="2" id="KW-1185">Reference proteome</keyword>
<dbReference type="Proteomes" id="UP000789920">
    <property type="component" value="Unassembled WGS sequence"/>
</dbReference>